<dbReference type="eggNOG" id="COG1352">
    <property type="taxonomic scope" value="Bacteria"/>
</dbReference>
<dbReference type="PIRSF" id="PIRSF000410">
    <property type="entry name" value="CheR"/>
    <property type="match status" value="1"/>
</dbReference>
<name>A0A095UBQ2_9GAMM</name>
<feature type="binding site" evidence="6">
    <location>
        <position position="96"/>
    </location>
    <ligand>
        <name>S-adenosyl-L-methionine</name>
        <dbReference type="ChEBI" id="CHEBI:59789"/>
    </ligand>
</feature>
<feature type="binding site" evidence="6">
    <location>
        <position position="131"/>
    </location>
    <ligand>
        <name>S-adenosyl-L-methionine</name>
        <dbReference type="ChEBI" id="CHEBI:59789"/>
    </ligand>
</feature>
<sequence length="290" mass="33482">MEKPANSTVQQTKSVTAQPQKLLLSEANFQRLCQLIYQRAGIVLASHKREMVYNRLMRRLRLLQMKDFGQYLALLESQPNSSEWQEFINALTTNLTSFFREAHHFPLLAEHARERQGCYQVWSCAASTGEEPYSIAITLAETLGTAPGKFQVCASDIDTRVLEKAQRGIYSKESLDVLSQEQLQRFFLKGKGTQQGQVRVRPELGNMVHFFQLNLLSPDWKLPEKFDAIFCRNIMIYFDKSTQEIILRQMVRYLKPGGLLFAGHSENFSQISKDFWLRGKTVYSLAKERQ</sequence>
<dbReference type="NCBIfam" id="NF007902">
    <property type="entry name" value="PRK10611.1"/>
    <property type="match status" value="1"/>
</dbReference>
<dbReference type="InterPro" id="IPR022641">
    <property type="entry name" value="CheR_N"/>
</dbReference>
<dbReference type="Proteomes" id="UP000029577">
    <property type="component" value="Unassembled WGS sequence"/>
</dbReference>
<dbReference type="InterPro" id="IPR026024">
    <property type="entry name" value="Chemotaxis_MeTrfase_CheR"/>
</dbReference>
<feature type="binding site" evidence="6">
    <location>
        <position position="156"/>
    </location>
    <ligand>
        <name>S-adenosyl-L-methionine</name>
        <dbReference type="ChEBI" id="CHEBI:59789"/>
    </ligand>
</feature>
<dbReference type="PROSITE" id="PS50123">
    <property type="entry name" value="CHER"/>
    <property type="match status" value="1"/>
</dbReference>
<dbReference type="InterPro" id="IPR000780">
    <property type="entry name" value="CheR_MeTrfase"/>
</dbReference>
<dbReference type="Pfam" id="PF01739">
    <property type="entry name" value="CheR"/>
    <property type="match status" value="1"/>
</dbReference>
<organism evidence="8 9">
    <name type="scientific">Tatumella morbirosei</name>
    <dbReference type="NCBI Taxonomy" id="642227"/>
    <lineage>
        <taxon>Bacteria</taxon>
        <taxon>Pseudomonadati</taxon>
        <taxon>Pseudomonadota</taxon>
        <taxon>Gammaproteobacteria</taxon>
        <taxon>Enterobacterales</taxon>
        <taxon>Erwiniaceae</taxon>
        <taxon>Tatumella</taxon>
    </lineage>
</organism>
<evidence type="ECO:0000256" key="6">
    <source>
        <dbReference type="PIRSR" id="PIRSR000410-1"/>
    </source>
</evidence>
<dbReference type="RefSeq" id="WP_038020996.1">
    <property type="nucleotide sequence ID" value="NZ_JPKR02000003.1"/>
</dbReference>
<protein>
    <recommendedName>
        <fullName evidence="5">Chemotaxis protein methyltransferase</fullName>
        <ecNumber evidence="5">2.1.1.80</ecNumber>
    </recommendedName>
</protein>
<feature type="binding site" evidence="6">
    <location>
        <position position="94"/>
    </location>
    <ligand>
        <name>S-adenosyl-L-methionine</name>
        <dbReference type="ChEBI" id="CHEBI:59789"/>
    </ligand>
</feature>
<dbReference type="SMART" id="SM00138">
    <property type="entry name" value="MeTrc"/>
    <property type="match status" value="1"/>
</dbReference>
<feature type="binding site" evidence="6">
    <location>
        <position position="100"/>
    </location>
    <ligand>
        <name>S-adenosyl-L-methionine</name>
        <dbReference type="ChEBI" id="CHEBI:59789"/>
    </ligand>
</feature>
<evidence type="ECO:0000313" key="8">
    <source>
        <dbReference type="EMBL" id="KGD71878.1"/>
    </source>
</evidence>
<dbReference type="GO" id="GO:0032259">
    <property type="term" value="P:methylation"/>
    <property type="evidence" value="ECO:0007669"/>
    <property type="project" value="UniProtKB-KW"/>
</dbReference>
<dbReference type="GO" id="GO:0008983">
    <property type="term" value="F:protein-glutamate O-methyltransferase activity"/>
    <property type="evidence" value="ECO:0007669"/>
    <property type="project" value="UniProtKB-EC"/>
</dbReference>
<dbReference type="PANTHER" id="PTHR24422:SF19">
    <property type="entry name" value="CHEMOTAXIS PROTEIN METHYLTRANSFERASE"/>
    <property type="match status" value="1"/>
</dbReference>
<comment type="catalytic activity">
    <reaction evidence="1 5">
        <text>L-glutamyl-[protein] + S-adenosyl-L-methionine = [protein]-L-glutamate 5-O-methyl ester + S-adenosyl-L-homocysteine</text>
        <dbReference type="Rhea" id="RHEA:24452"/>
        <dbReference type="Rhea" id="RHEA-COMP:10208"/>
        <dbReference type="Rhea" id="RHEA-COMP:10311"/>
        <dbReference type="ChEBI" id="CHEBI:29973"/>
        <dbReference type="ChEBI" id="CHEBI:57856"/>
        <dbReference type="ChEBI" id="CHEBI:59789"/>
        <dbReference type="ChEBI" id="CHEBI:82795"/>
        <dbReference type="EC" id="2.1.1.80"/>
    </reaction>
</comment>
<dbReference type="PRINTS" id="PR00996">
    <property type="entry name" value="CHERMTFRASE"/>
</dbReference>
<proteinExistence type="predicted"/>
<keyword evidence="4 5" id="KW-0949">S-adenosyl-L-methionine</keyword>
<dbReference type="CDD" id="cd02440">
    <property type="entry name" value="AdoMet_MTases"/>
    <property type="match status" value="1"/>
</dbReference>
<keyword evidence="2 5" id="KW-0489">Methyltransferase</keyword>
<accession>A0A095UBQ2</accession>
<evidence type="ECO:0000313" key="9">
    <source>
        <dbReference type="Proteomes" id="UP000029577"/>
    </source>
</evidence>
<feature type="binding site" evidence="6">
    <location>
        <begin position="214"/>
        <end position="215"/>
    </location>
    <ligand>
        <name>S-adenosyl-L-methionine</name>
        <dbReference type="ChEBI" id="CHEBI:59789"/>
    </ligand>
</feature>
<dbReference type="EMBL" id="JPKR02000003">
    <property type="protein sequence ID" value="KGD71878.1"/>
    <property type="molecule type" value="Genomic_DNA"/>
</dbReference>
<evidence type="ECO:0000256" key="2">
    <source>
        <dbReference type="ARBA" id="ARBA00022603"/>
    </source>
</evidence>
<dbReference type="Pfam" id="PF03705">
    <property type="entry name" value="CheR_N"/>
    <property type="match status" value="1"/>
</dbReference>
<keyword evidence="9" id="KW-1185">Reference proteome</keyword>
<dbReference type="InterPro" id="IPR022642">
    <property type="entry name" value="CheR_C"/>
</dbReference>
<feature type="binding site" evidence="6">
    <location>
        <begin position="232"/>
        <end position="233"/>
    </location>
    <ligand>
        <name>S-adenosyl-L-methionine</name>
        <dbReference type="ChEBI" id="CHEBI:59789"/>
    </ligand>
</feature>
<dbReference type="InterPro" id="IPR050903">
    <property type="entry name" value="Bact_Chemotaxis_MeTrfase"/>
</dbReference>
<dbReference type="Gene3D" id="1.10.155.10">
    <property type="entry name" value="Chemotaxis receptor methyltransferase CheR, N-terminal domain"/>
    <property type="match status" value="1"/>
</dbReference>
<comment type="function">
    <text evidence="5">Methylation of the membrane-bound methyl-accepting chemotaxis proteins (MCP) to form gamma-glutamyl methyl ester residues in MCP.</text>
</comment>
<evidence type="ECO:0000256" key="4">
    <source>
        <dbReference type="ARBA" id="ARBA00022691"/>
    </source>
</evidence>
<comment type="caution">
    <text evidence="8">The sequence shown here is derived from an EMBL/GenBank/DDBJ whole genome shotgun (WGS) entry which is preliminary data.</text>
</comment>
<evidence type="ECO:0000256" key="3">
    <source>
        <dbReference type="ARBA" id="ARBA00022679"/>
    </source>
</evidence>
<dbReference type="STRING" id="642227.HA49_13665"/>
<feature type="domain" description="CheR-type methyltransferase" evidence="7">
    <location>
        <begin position="17"/>
        <end position="288"/>
    </location>
</feature>
<dbReference type="SUPFAM" id="SSF53335">
    <property type="entry name" value="S-adenosyl-L-methionine-dependent methyltransferases"/>
    <property type="match status" value="1"/>
</dbReference>
<dbReference type="SUPFAM" id="SSF47757">
    <property type="entry name" value="Chemotaxis receptor methyltransferase CheR, N-terminal domain"/>
    <property type="match status" value="1"/>
</dbReference>
<evidence type="ECO:0000256" key="5">
    <source>
        <dbReference type="PIRNR" id="PIRNR000410"/>
    </source>
</evidence>
<evidence type="ECO:0000256" key="1">
    <source>
        <dbReference type="ARBA" id="ARBA00001541"/>
    </source>
</evidence>
<dbReference type="Gene3D" id="3.40.50.150">
    <property type="entry name" value="Vaccinia Virus protein VP39"/>
    <property type="match status" value="1"/>
</dbReference>
<dbReference type="OrthoDB" id="9816309at2"/>
<evidence type="ECO:0000259" key="7">
    <source>
        <dbReference type="PROSITE" id="PS50123"/>
    </source>
</evidence>
<keyword evidence="3 5" id="KW-0808">Transferase</keyword>
<gene>
    <name evidence="8" type="ORF">HA49_13665</name>
</gene>
<dbReference type="InterPro" id="IPR036804">
    <property type="entry name" value="CheR_N_sf"/>
</dbReference>
<dbReference type="EC" id="2.1.1.80" evidence="5"/>
<dbReference type="PANTHER" id="PTHR24422">
    <property type="entry name" value="CHEMOTAXIS PROTEIN METHYLTRANSFERASE"/>
    <property type="match status" value="1"/>
</dbReference>
<dbReference type="AlphaFoldDB" id="A0A095UBQ2"/>
<reference evidence="8" key="1">
    <citation type="submission" date="2014-12" db="EMBL/GenBank/DDBJ databases">
        <title>The draft genome of the Tatumella morbirosei type strain, LMG23360T isolated from pineapple rot.</title>
        <authorList>
            <person name="Smits T.H."/>
            <person name="Palmer M."/>
            <person name="Venter S.N."/>
            <person name="Duffy B."/>
            <person name="Steenkamp E.T."/>
            <person name="Chan W.Y."/>
            <person name="Coutinho T.A."/>
            <person name="Coetzee M.P."/>
            <person name="De Maayer P."/>
        </authorList>
    </citation>
    <scope>NUCLEOTIDE SEQUENCE [LARGE SCALE GENOMIC DNA]</scope>
    <source>
        <strain evidence="8">LMG 23360</strain>
    </source>
</reference>
<dbReference type="InterPro" id="IPR029063">
    <property type="entry name" value="SAM-dependent_MTases_sf"/>
</dbReference>